<comment type="caution">
    <text evidence="2">The sequence shown here is derived from an EMBL/GenBank/DDBJ whole genome shotgun (WGS) entry which is preliminary data.</text>
</comment>
<sequence length="223" mass="25917">MMLYFEQHANHNCSQKRSWAKKCYRMHHALLYLSSFWFIESNEIEKRASSMRSRDGILHLFLRLKSTLMLNRGIRRLYMVALLAVFYSHTKQVQVLRRYFIQILGTGYFIMGHRRDIQIQKTGTSTELSCQCFLWNVQPAGTMLLHMIMMIYGKLWSLLCHYLLDEFFMKAVLHGLTVLIQFYAASVTVEGMDYVVFVLLNPASKAVAALCKFKPEATPPGIA</sequence>
<keyword evidence="1" id="KW-0472">Membrane</keyword>
<evidence type="ECO:0000313" key="3">
    <source>
        <dbReference type="Proteomes" id="UP000054995"/>
    </source>
</evidence>
<feature type="transmembrane region" description="Helical" evidence="1">
    <location>
        <begin position="73"/>
        <end position="90"/>
    </location>
</feature>
<reference evidence="2 3" key="1">
    <citation type="submission" date="2015-01" db="EMBL/GenBank/DDBJ databases">
        <title>Evolution of Trichinella species and genotypes.</title>
        <authorList>
            <person name="Korhonen P.K."/>
            <person name="Edoardo P."/>
            <person name="Giuseppe L.R."/>
            <person name="Gasser R.B."/>
        </authorList>
    </citation>
    <scope>NUCLEOTIDE SEQUENCE [LARGE SCALE GENOMIC DNA]</scope>
    <source>
        <strain evidence="2">ISS470</strain>
    </source>
</reference>
<dbReference type="Proteomes" id="UP000054995">
    <property type="component" value="Unassembled WGS sequence"/>
</dbReference>
<accession>A0A0V1F5L9</accession>
<keyword evidence="1" id="KW-0812">Transmembrane</keyword>
<gene>
    <name evidence="2" type="ORF">T4D_13685</name>
</gene>
<dbReference type="AlphaFoldDB" id="A0A0V1F5L9"/>
<keyword evidence="1" id="KW-1133">Transmembrane helix</keyword>
<feature type="transmembrane region" description="Helical" evidence="1">
    <location>
        <begin position="171"/>
        <end position="189"/>
    </location>
</feature>
<protein>
    <submittedName>
        <fullName evidence="2">Uncharacterized protein</fullName>
    </submittedName>
</protein>
<proteinExistence type="predicted"/>
<dbReference type="OrthoDB" id="5940119at2759"/>
<evidence type="ECO:0000256" key="1">
    <source>
        <dbReference type="SAM" id="Phobius"/>
    </source>
</evidence>
<evidence type="ECO:0000313" key="2">
    <source>
        <dbReference type="EMBL" id="KRY81045.1"/>
    </source>
</evidence>
<name>A0A0V1F5L9_TRIPS</name>
<organism evidence="2 3">
    <name type="scientific">Trichinella pseudospiralis</name>
    <name type="common">Parasitic roundworm</name>
    <dbReference type="NCBI Taxonomy" id="6337"/>
    <lineage>
        <taxon>Eukaryota</taxon>
        <taxon>Metazoa</taxon>
        <taxon>Ecdysozoa</taxon>
        <taxon>Nematoda</taxon>
        <taxon>Enoplea</taxon>
        <taxon>Dorylaimia</taxon>
        <taxon>Trichinellida</taxon>
        <taxon>Trichinellidae</taxon>
        <taxon>Trichinella</taxon>
    </lineage>
</organism>
<keyword evidence="3" id="KW-1185">Reference proteome</keyword>
<dbReference type="EMBL" id="JYDT01000272">
    <property type="protein sequence ID" value="KRY81045.1"/>
    <property type="molecule type" value="Genomic_DNA"/>
</dbReference>